<keyword evidence="3 8" id="KW-0813">Transport</keyword>
<dbReference type="Gene3D" id="1.10.1760.20">
    <property type="match status" value="1"/>
</dbReference>
<comment type="subcellular location">
    <subcellularLocation>
        <location evidence="1">Cell membrane</location>
        <topology evidence="1">Multi-pass membrane protein</topology>
    </subcellularLocation>
</comment>
<evidence type="ECO:0000256" key="9">
    <source>
        <dbReference type="SAM" id="Phobius"/>
    </source>
</evidence>
<comment type="function">
    <text evidence="8">Probably a riboflavin-binding protein that interacts with the energy-coupling factor (ECF) ABC-transporter complex.</text>
</comment>
<keyword evidence="11" id="KW-1185">Reference proteome</keyword>
<feature type="transmembrane region" description="Helical" evidence="9">
    <location>
        <begin position="47"/>
        <end position="72"/>
    </location>
</feature>
<reference evidence="10" key="1">
    <citation type="submission" date="2022-05" db="EMBL/GenBank/DDBJ databases">
        <authorList>
            <person name="Oliphant S.A."/>
            <person name="Watson-Haigh N.S."/>
            <person name="Sumby K.M."/>
            <person name="Gardner J.M."/>
            <person name="Jiranek V."/>
        </authorList>
    </citation>
    <scope>NUCLEOTIDE SEQUENCE</scope>
    <source>
        <strain evidence="10">KI4_B1</strain>
    </source>
</reference>
<evidence type="ECO:0000256" key="4">
    <source>
        <dbReference type="ARBA" id="ARBA00022475"/>
    </source>
</evidence>
<proteinExistence type="inferred from homology"/>
<name>A0A9Q8ZUQ9_9LACO</name>
<evidence type="ECO:0000313" key="10">
    <source>
        <dbReference type="EMBL" id="USS89612.1"/>
    </source>
</evidence>
<evidence type="ECO:0000256" key="3">
    <source>
        <dbReference type="ARBA" id="ARBA00022448"/>
    </source>
</evidence>
<protein>
    <recommendedName>
        <fullName evidence="8">Riboflavin transporter</fullName>
    </recommendedName>
</protein>
<keyword evidence="6 9" id="KW-1133">Transmembrane helix</keyword>
<sequence length="188" mass="20940">MKTNNQELKRMVIIAMLSAIAYLLMFVSFPILPYVPFLKLDFSDVPILLGLFMLGPVGAIEITILKLFLYWMTMGFSVIELVGLLGSLVASLLLIISFWAFKKWFLAGKGKMVLAIVIAAVGLAIGMSLLNYFILMPVYMNVAGFKLSISLPKLVLIGIFPFNLIKGVVDGTLLVLIYGRLKGWMERR</sequence>
<keyword evidence="7 8" id="KW-0472">Membrane</keyword>
<dbReference type="EMBL" id="CP097119">
    <property type="protein sequence ID" value="USS89612.1"/>
    <property type="molecule type" value="Genomic_DNA"/>
</dbReference>
<gene>
    <name evidence="10" type="ORF">M3M40_02150</name>
</gene>
<feature type="transmembrane region" description="Helical" evidence="9">
    <location>
        <begin position="113"/>
        <end position="134"/>
    </location>
</feature>
<feature type="transmembrane region" description="Helical" evidence="9">
    <location>
        <begin position="78"/>
        <end position="101"/>
    </location>
</feature>
<evidence type="ECO:0000256" key="1">
    <source>
        <dbReference type="ARBA" id="ARBA00004651"/>
    </source>
</evidence>
<feature type="transmembrane region" description="Helical" evidence="9">
    <location>
        <begin position="154"/>
        <end position="178"/>
    </location>
</feature>
<feature type="transmembrane region" description="Helical" evidence="9">
    <location>
        <begin position="12"/>
        <end position="35"/>
    </location>
</feature>
<comment type="similarity">
    <text evidence="2 8">Belongs to the prokaryotic riboflavin transporter (P-RFT) (TC 2.A.87) family.</text>
</comment>
<dbReference type="GO" id="GO:0005886">
    <property type="term" value="C:plasma membrane"/>
    <property type="evidence" value="ECO:0007669"/>
    <property type="project" value="UniProtKB-SubCell"/>
</dbReference>
<evidence type="ECO:0000256" key="5">
    <source>
        <dbReference type="ARBA" id="ARBA00022692"/>
    </source>
</evidence>
<keyword evidence="4 8" id="KW-1003">Cell membrane</keyword>
<dbReference type="PANTHER" id="PTHR38438">
    <property type="entry name" value="RIBOFLAVIN TRANSPORTER RIBU"/>
    <property type="match status" value="1"/>
</dbReference>
<keyword evidence="5 9" id="KW-0812">Transmembrane</keyword>
<dbReference type="InterPro" id="IPR025720">
    <property type="entry name" value="RibU"/>
</dbReference>
<evidence type="ECO:0000256" key="2">
    <source>
        <dbReference type="ARBA" id="ARBA00005540"/>
    </source>
</evidence>
<dbReference type="GO" id="GO:0032217">
    <property type="term" value="F:riboflavin transmembrane transporter activity"/>
    <property type="evidence" value="ECO:0007669"/>
    <property type="project" value="UniProtKB-UniRule"/>
</dbReference>
<dbReference type="Proteomes" id="UP001055911">
    <property type="component" value="Chromosome"/>
</dbReference>
<dbReference type="Pfam" id="PF12822">
    <property type="entry name" value="ECF_trnsprt"/>
    <property type="match status" value="1"/>
</dbReference>
<dbReference type="InterPro" id="IPR024529">
    <property type="entry name" value="ECF_trnsprt_substrate-spec"/>
</dbReference>
<evidence type="ECO:0000256" key="7">
    <source>
        <dbReference type="ARBA" id="ARBA00023136"/>
    </source>
</evidence>
<evidence type="ECO:0000256" key="6">
    <source>
        <dbReference type="ARBA" id="ARBA00022989"/>
    </source>
</evidence>
<dbReference type="PANTHER" id="PTHR38438:SF1">
    <property type="entry name" value="RIBOFLAVIN TRANSPORTER RIBU"/>
    <property type="match status" value="1"/>
</dbReference>
<dbReference type="AlphaFoldDB" id="A0A9Q8ZUQ9"/>
<organism evidence="10 11">
    <name type="scientific">Fructilactobacillus cliffordii</name>
    <dbReference type="NCBI Taxonomy" id="2940299"/>
    <lineage>
        <taxon>Bacteria</taxon>
        <taxon>Bacillati</taxon>
        <taxon>Bacillota</taxon>
        <taxon>Bacilli</taxon>
        <taxon>Lactobacillales</taxon>
        <taxon>Lactobacillaceae</taxon>
        <taxon>Fructilactobacillus</taxon>
    </lineage>
</organism>
<dbReference type="PIRSF" id="PIRSF037778">
    <property type="entry name" value="UCP037778_transp_RibU"/>
    <property type="match status" value="1"/>
</dbReference>
<evidence type="ECO:0000313" key="11">
    <source>
        <dbReference type="Proteomes" id="UP001055911"/>
    </source>
</evidence>
<dbReference type="RefSeq" id="WP_252767161.1">
    <property type="nucleotide sequence ID" value="NZ_CP097119.1"/>
</dbReference>
<evidence type="ECO:0000256" key="8">
    <source>
        <dbReference type="PIRNR" id="PIRNR037778"/>
    </source>
</evidence>
<accession>A0A9Q8ZUQ9</accession>